<organism evidence="5 6">
    <name type="scientific">Eutrema salsugineum</name>
    <name type="common">Saltwater cress</name>
    <name type="synonym">Sisymbrium salsugineum</name>
    <dbReference type="NCBI Taxonomy" id="72664"/>
    <lineage>
        <taxon>Eukaryota</taxon>
        <taxon>Viridiplantae</taxon>
        <taxon>Streptophyta</taxon>
        <taxon>Embryophyta</taxon>
        <taxon>Tracheophyta</taxon>
        <taxon>Spermatophyta</taxon>
        <taxon>Magnoliopsida</taxon>
        <taxon>eudicotyledons</taxon>
        <taxon>Gunneridae</taxon>
        <taxon>Pentapetalae</taxon>
        <taxon>rosids</taxon>
        <taxon>malvids</taxon>
        <taxon>Brassicales</taxon>
        <taxon>Brassicaceae</taxon>
        <taxon>Eutremeae</taxon>
        <taxon>Eutrema</taxon>
    </lineage>
</organism>
<evidence type="ECO:0000256" key="1">
    <source>
        <dbReference type="ARBA" id="ARBA00005485"/>
    </source>
</evidence>
<gene>
    <name evidence="5" type="ORF">EUTSA_v10020078mg</name>
</gene>
<feature type="compositionally biased region" description="Basic and acidic residues" evidence="4">
    <location>
        <begin position="439"/>
        <end position="455"/>
    </location>
</feature>
<feature type="region of interest" description="Disordered" evidence="4">
    <location>
        <begin position="743"/>
        <end position="798"/>
    </location>
</feature>
<feature type="compositionally biased region" description="Basic and acidic residues" evidence="4">
    <location>
        <begin position="743"/>
        <end position="758"/>
    </location>
</feature>
<dbReference type="Gramene" id="ESQ49814">
    <property type="protein sequence ID" value="ESQ49814"/>
    <property type="gene ID" value="EUTSA_v10020078mg"/>
</dbReference>
<dbReference type="KEGG" id="eus:EUTSA_v10020078mg"/>
<sequence>MASKINRSGLSETTLRKSSPGSLRVSKVTRIMTRSEPNSPSPTQHSRLSLDRSSVNSKLSTEKRSPKVPTPPEKTQMRTVKGSESQPRLSQIKEDLKKANELIESLENEKAKALGELEEARKEAEEASGKLDEALKAQRKIEESFEIEKFEAVEAGIEAVRRKEEQLKKELEIVKNQHASDSAALLSVTRELEKLNQELVAANDAKSKVMSKADDACKMAVIHAEKVEILSSELIRLKALLDSTREKETISNKEIASKLGAEIVVLKRELEDATRFKAEVKEQEMIIERLKLELEAAKLAESYAHGSADEWHNKAKELEQQLDEANNLKRSASVSLLSVTKQLEGSNGRLYAMESEITDLKEKIGLLETEVARQKEDLEESEQRLSIAEEELSKVEKEAGKLKNELETVKEEKSQIVKKEQDATSSVQMLLEEKNKILSELESSKEEEEKSKKAMESLASALHEVSSEARELKEKLSSRGDEDYETQVEDLKLVIKATNEKYENMLDEARHEIDVLVSAVEQTKKQFESSMVDWEMREAGLVNHVKKFDEEVSSMGKEMNRLGNLVKRTKEEADAAWKKESQMRDSLKEVEDEVIYLQETLREARAESLKLNEKMLDKESEFQSVVHENDLLRVKQDDSLKKIKELSKLLEEALAKKLTEENGELSESEKDYDLLPKVVEFSEENGHRITQDKSSKVETLDGMNMKPEEDRERKEDSPDGNDDDGDTVEVEFKMWESCQIEKKEAFHKGNTEQELPKEEVEDSDMIVKSEKTSPENMKETGDILTGEDQLVNEKEKKKKKTLFGKVGNLLKKKGAVNQK</sequence>
<feature type="compositionally biased region" description="Acidic residues" evidence="4">
    <location>
        <begin position="718"/>
        <end position="729"/>
    </location>
</feature>
<dbReference type="OMA" id="VEWEQRE"/>
<proteinExistence type="inferred from homology"/>
<dbReference type="OrthoDB" id="6350175at2759"/>
<keyword evidence="6" id="KW-1185">Reference proteome</keyword>
<feature type="compositionally biased region" description="Basic and acidic residues" evidence="4">
    <location>
        <begin position="465"/>
        <end position="481"/>
    </location>
</feature>
<keyword evidence="2 3" id="KW-0175">Coiled coil</keyword>
<comment type="similarity">
    <text evidence="1">Belongs to the WEB family.</text>
</comment>
<feature type="compositionally biased region" description="Basic and acidic residues" evidence="4">
    <location>
        <begin position="684"/>
        <end position="699"/>
    </location>
</feature>
<feature type="compositionally biased region" description="Polar residues" evidence="4">
    <location>
        <begin position="1"/>
        <end position="21"/>
    </location>
</feature>
<dbReference type="eggNOG" id="ENOG502QSCE">
    <property type="taxonomic scope" value="Eukaryota"/>
</dbReference>
<evidence type="ECO:0000313" key="6">
    <source>
        <dbReference type="Proteomes" id="UP000030689"/>
    </source>
</evidence>
<reference evidence="5 6" key="1">
    <citation type="journal article" date="2013" name="Front. Plant Sci.">
        <title>The Reference Genome of the Halophytic Plant Eutrema salsugineum.</title>
        <authorList>
            <person name="Yang R."/>
            <person name="Jarvis D.E."/>
            <person name="Chen H."/>
            <person name="Beilstein M.A."/>
            <person name="Grimwood J."/>
            <person name="Jenkins J."/>
            <person name="Shu S."/>
            <person name="Prochnik S."/>
            <person name="Xin M."/>
            <person name="Ma C."/>
            <person name="Schmutz J."/>
            <person name="Wing R.A."/>
            <person name="Mitchell-Olds T."/>
            <person name="Schumaker K.S."/>
            <person name="Wang X."/>
        </authorList>
    </citation>
    <scope>NUCLEOTIDE SEQUENCE [LARGE SCALE GENOMIC DNA]</scope>
</reference>
<feature type="region of interest" description="Disordered" evidence="4">
    <location>
        <begin position="439"/>
        <end position="483"/>
    </location>
</feature>
<dbReference type="PANTHER" id="PTHR23160">
    <property type="entry name" value="SYNAPTONEMAL COMPLEX PROTEIN-RELATED"/>
    <property type="match status" value="1"/>
</dbReference>
<accession>V4M120</accession>
<feature type="region of interest" description="Disordered" evidence="4">
    <location>
        <begin position="1"/>
        <end position="95"/>
    </location>
</feature>
<evidence type="ECO:0000313" key="5">
    <source>
        <dbReference type="EMBL" id="ESQ49814.1"/>
    </source>
</evidence>
<feature type="compositionally biased region" description="Basic and acidic residues" evidence="4">
    <location>
        <begin position="765"/>
        <end position="781"/>
    </location>
</feature>
<protein>
    <recommendedName>
        <fullName evidence="7">WEB family protein</fullName>
    </recommendedName>
</protein>
<dbReference type="Gene3D" id="1.20.5.340">
    <property type="match status" value="1"/>
</dbReference>
<evidence type="ECO:0000256" key="4">
    <source>
        <dbReference type="SAM" id="MobiDB-lite"/>
    </source>
</evidence>
<dbReference type="InterPro" id="IPR008545">
    <property type="entry name" value="Web"/>
</dbReference>
<dbReference type="STRING" id="72664.V4M120"/>
<evidence type="ECO:0000256" key="3">
    <source>
        <dbReference type="SAM" id="Coils"/>
    </source>
</evidence>
<feature type="region of interest" description="Disordered" evidence="4">
    <location>
        <begin position="658"/>
        <end position="729"/>
    </location>
</feature>
<dbReference type="GO" id="GO:0005875">
    <property type="term" value="C:microtubule associated complex"/>
    <property type="evidence" value="ECO:0007669"/>
    <property type="project" value="EnsemblPlants"/>
</dbReference>
<dbReference type="Proteomes" id="UP000030689">
    <property type="component" value="Unassembled WGS sequence"/>
</dbReference>
<evidence type="ECO:0008006" key="7">
    <source>
        <dbReference type="Google" id="ProtNLM"/>
    </source>
</evidence>
<dbReference type="GO" id="GO:0007131">
    <property type="term" value="P:reciprocal meiotic recombination"/>
    <property type="evidence" value="ECO:0007669"/>
    <property type="project" value="TreeGrafter"/>
</dbReference>
<dbReference type="Pfam" id="PF05701">
    <property type="entry name" value="WEMBL"/>
    <property type="match status" value="1"/>
</dbReference>
<feature type="coiled-coil region" evidence="3">
    <location>
        <begin position="587"/>
        <end position="656"/>
    </location>
</feature>
<feature type="compositionally biased region" description="Basic and acidic residues" evidence="4">
    <location>
        <begin position="706"/>
        <end position="717"/>
    </location>
</feature>
<dbReference type="AlphaFoldDB" id="V4M120"/>
<dbReference type="PANTHER" id="PTHR23160:SF16">
    <property type="entry name" value="WEB FAMILY PROTEIN"/>
    <property type="match status" value="1"/>
</dbReference>
<name>V4M120_EUTSA</name>
<evidence type="ECO:0000256" key="2">
    <source>
        <dbReference type="ARBA" id="ARBA00023054"/>
    </source>
</evidence>
<feature type="compositionally biased region" description="Polar residues" evidence="4">
    <location>
        <begin position="35"/>
        <end position="59"/>
    </location>
</feature>
<dbReference type="EMBL" id="KI517408">
    <property type="protein sequence ID" value="ESQ49814.1"/>
    <property type="molecule type" value="Genomic_DNA"/>
</dbReference>